<keyword evidence="4" id="KW-0804">Transcription</keyword>
<dbReference type="NCBIfam" id="TIGR02937">
    <property type="entry name" value="sigma70-ECF"/>
    <property type="match status" value="1"/>
</dbReference>
<dbReference type="GO" id="GO:0006352">
    <property type="term" value="P:DNA-templated transcription initiation"/>
    <property type="evidence" value="ECO:0007669"/>
    <property type="project" value="InterPro"/>
</dbReference>
<dbReference type="InterPro" id="IPR000792">
    <property type="entry name" value="Tscrpt_reg_LuxR_C"/>
</dbReference>
<feature type="domain" description="RNA polymerase sigma-70 region 2" evidence="7">
    <location>
        <begin position="28"/>
        <end position="93"/>
    </location>
</feature>
<dbReference type="InterPro" id="IPR016032">
    <property type="entry name" value="Sig_transdc_resp-reg_C-effctor"/>
</dbReference>
<name>A0A0U5AWW7_9BACL</name>
<evidence type="ECO:0000256" key="5">
    <source>
        <dbReference type="ARBA" id="ARBA00024701"/>
    </source>
</evidence>
<evidence type="ECO:0000259" key="7">
    <source>
        <dbReference type="Pfam" id="PF04542"/>
    </source>
</evidence>
<evidence type="ECO:0000256" key="3">
    <source>
        <dbReference type="ARBA" id="ARBA00023015"/>
    </source>
</evidence>
<dbReference type="Pfam" id="PF04542">
    <property type="entry name" value="Sigma70_r2"/>
    <property type="match status" value="1"/>
</dbReference>
<dbReference type="Gene3D" id="1.10.1740.10">
    <property type="match status" value="1"/>
</dbReference>
<dbReference type="KEGG" id="asoc:CB4_02392"/>
<comment type="function">
    <text evidence="5">Sigma factors are initiation factors that promote the attachment of RNA polymerase to specific initiation sites and are then released. Sigma-S contributes to the protection against external stress, thus playing a role in cellular fitness and survival.</text>
</comment>
<reference evidence="8 9" key="1">
    <citation type="submission" date="2015-12" db="EMBL/GenBank/DDBJ databases">
        <title>Genome sequence of Aneurinibacillus soli.</title>
        <authorList>
            <person name="Lee J.S."/>
            <person name="Lee K.C."/>
            <person name="Kim K.K."/>
            <person name="Lee B.W."/>
        </authorList>
    </citation>
    <scope>NUCLEOTIDE SEQUENCE [LARGE SCALE GENOMIC DNA]</scope>
    <source>
        <strain evidence="8 9">CB4</strain>
    </source>
</reference>
<dbReference type="Gene3D" id="1.10.10.10">
    <property type="entry name" value="Winged helix-like DNA-binding domain superfamily/Winged helix DNA-binding domain"/>
    <property type="match status" value="1"/>
</dbReference>
<dbReference type="SUPFAM" id="SSF88946">
    <property type="entry name" value="Sigma2 domain of RNA polymerase sigma factors"/>
    <property type="match status" value="1"/>
</dbReference>
<dbReference type="InterPro" id="IPR036388">
    <property type="entry name" value="WH-like_DNA-bd_sf"/>
</dbReference>
<dbReference type="Proteomes" id="UP000217696">
    <property type="component" value="Chromosome"/>
</dbReference>
<organism evidence="8 9">
    <name type="scientific">Aneurinibacillus soli</name>
    <dbReference type="NCBI Taxonomy" id="1500254"/>
    <lineage>
        <taxon>Bacteria</taxon>
        <taxon>Bacillati</taxon>
        <taxon>Bacillota</taxon>
        <taxon>Bacilli</taxon>
        <taxon>Bacillales</taxon>
        <taxon>Paenibacillaceae</taxon>
        <taxon>Aneurinibacillus group</taxon>
        <taxon>Aneurinibacillus</taxon>
    </lineage>
</organism>
<gene>
    <name evidence="8" type="ORF">CB4_02392</name>
</gene>
<dbReference type="SUPFAM" id="SSF46894">
    <property type="entry name" value="C-terminal effector domain of the bipartite response regulators"/>
    <property type="match status" value="1"/>
</dbReference>
<evidence type="ECO:0000256" key="2">
    <source>
        <dbReference type="ARBA" id="ARBA00021245"/>
    </source>
</evidence>
<keyword evidence="9" id="KW-1185">Reference proteome</keyword>
<dbReference type="GO" id="GO:0003677">
    <property type="term" value="F:DNA binding"/>
    <property type="evidence" value="ECO:0007669"/>
    <property type="project" value="InterPro"/>
</dbReference>
<dbReference type="InterPro" id="IPR014284">
    <property type="entry name" value="RNA_pol_sigma-70_dom"/>
</dbReference>
<accession>A0A0U5AWW7</accession>
<protein>
    <recommendedName>
        <fullName evidence="2">RNA polymerase sigma factor SigS</fullName>
    </recommendedName>
</protein>
<dbReference type="AlphaFoldDB" id="A0A0U5AWW7"/>
<evidence type="ECO:0000259" key="6">
    <source>
        <dbReference type="Pfam" id="PF00196"/>
    </source>
</evidence>
<evidence type="ECO:0000313" key="8">
    <source>
        <dbReference type="EMBL" id="BAU28218.1"/>
    </source>
</evidence>
<keyword evidence="3" id="KW-0805">Transcription regulation</keyword>
<proteinExistence type="inferred from homology"/>
<feature type="domain" description="HTH luxR-type" evidence="6">
    <location>
        <begin position="132"/>
        <end position="172"/>
    </location>
</feature>
<dbReference type="InterPro" id="IPR013325">
    <property type="entry name" value="RNA_pol_sigma_r2"/>
</dbReference>
<evidence type="ECO:0000256" key="4">
    <source>
        <dbReference type="ARBA" id="ARBA00023163"/>
    </source>
</evidence>
<dbReference type="EMBL" id="AP017312">
    <property type="protein sequence ID" value="BAU28218.1"/>
    <property type="molecule type" value="Genomic_DNA"/>
</dbReference>
<dbReference type="InterPro" id="IPR007627">
    <property type="entry name" value="RNA_pol_sigma70_r2"/>
</dbReference>
<dbReference type="Pfam" id="PF00196">
    <property type="entry name" value="GerE"/>
    <property type="match status" value="1"/>
</dbReference>
<comment type="similarity">
    <text evidence="1">Belongs to the sigma-70 factor family.</text>
</comment>
<evidence type="ECO:0000313" key="9">
    <source>
        <dbReference type="Proteomes" id="UP000217696"/>
    </source>
</evidence>
<dbReference type="GO" id="GO:0003700">
    <property type="term" value="F:DNA-binding transcription factor activity"/>
    <property type="evidence" value="ECO:0007669"/>
    <property type="project" value="InterPro"/>
</dbReference>
<sequence>MQKGVRVLETDKHLIYIFAGGDDASAYQKLKSDVAAKVYSCSTQVKGEELDDIIQDAALKLYLSIDRYDSKKAAVSTFRDHIITNVLIDRIRRWRAHKSQVLTWDEVDETEDGCEQVDFDMDFERWFRTLLPHEKKIVRMRLDGKKNCVIADELGCSNASITAYRKVIQKKWNSFFYYGGDENHAI</sequence>
<evidence type="ECO:0000256" key="1">
    <source>
        <dbReference type="ARBA" id="ARBA00007788"/>
    </source>
</evidence>